<dbReference type="RefSeq" id="WP_259856919.1">
    <property type="nucleotide sequence ID" value="NZ_BAAAST010000131.1"/>
</dbReference>
<feature type="compositionally biased region" description="Basic and acidic residues" evidence="1">
    <location>
        <begin position="96"/>
        <end position="148"/>
    </location>
</feature>
<evidence type="ECO:0000313" key="2">
    <source>
        <dbReference type="EMBL" id="UWP79281.1"/>
    </source>
</evidence>
<reference evidence="2" key="1">
    <citation type="submission" date="2021-04" db="EMBL/GenBank/DDBJ databases">
        <authorList>
            <person name="Hartkoorn R.C."/>
            <person name="Beaudoing E."/>
            <person name="Hot D."/>
        </authorList>
    </citation>
    <scope>NUCLEOTIDE SEQUENCE</scope>
    <source>
        <strain evidence="2">NRRL B-16292</strain>
    </source>
</reference>
<dbReference type="EMBL" id="CP073720">
    <property type="protein sequence ID" value="UWP79281.1"/>
    <property type="molecule type" value="Genomic_DNA"/>
</dbReference>
<proteinExistence type="predicted"/>
<keyword evidence="3" id="KW-1185">Reference proteome</keyword>
<reference evidence="2" key="2">
    <citation type="submission" date="2022-09" db="EMBL/GenBank/DDBJ databases">
        <title>Biosynthetic gene clusters of Dactylosporangioum fulvum.</title>
        <authorList>
            <person name="Caradec T."/>
        </authorList>
    </citation>
    <scope>NUCLEOTIDE SEQUENCE</scope>
    <source>
        <strain evidence="2">NRRL B-16292</strain>
    </source>
</reference>
<protein>
    <submittedName>
        <fullName evidence="2">Uncharacterized protein</fullName>
    </submittedName>
</protein>
<dbReference type="Proteomes" id="UP001059617">
    <property type="component" value="Chromosome"/>
</dbReference>
<gene>
    <name evidence="2" type="ORF">Dfulv_29440</name>
</gene>
<name>A0ABY5VQF3_9ACTN</name>
<organism evidence="2 3">
    <name type="scientific">Dactylosporangium fulvum</name>
    <dbReference type="NCBI Taxonomy" id="53359"/>
    <lineage>
        <taxon>Bacteria</taxon>
        <taxon>Bacillati</taxon>
        <taxon>Actinomycetota</taxon>
        <taxon>Actinomycetes</taxon>
        <taxon>Micromonosporales</taxon>
        <taxon>Micromonosporaceae</taxon>
        <taxon>Dactylosporangium</taxon>
    </lineage>
</organism>
<sequence length="209" mass="23347">MKRGTQVTLAVLTGYVLGRRRKLGTAVLLGAAAAAGRYSGNPAELLARGRSLIGGSSTVSELGGLAKPLVKAGKAAAQTAVTDRIESVSDRLRDRSEALRSATRPDRLRGARDTDREEREEREERGRAYERGEDRGEDRGERRYRDRDEDFDEDREEGRYERRYEDEDRDEDEEAQPVGAGRGRSRGDEASRDDEAEPPVRRRGSAGRR</sequence>
<accession>A0ABY5VQF3</accession>
<feature type="region of interest" description="Disordered" evidence="1">
    <location>
        <begin position="96"/>
        <end position="209"/>
    </location>
</feature>
<feature type="compositionally biased region" description="Basic and acidic residues" evidence="1">
    <location>
        <begin position="156"/>
        <end position="166"/>
    </location>
</feature>
<evidence type="ECO:0000256" key="1">
    <source>
        <dbReference type="SAM" id="MobiDB-lite"/>
    </source>
</evidence>
<evidence type="ECO:0000313" key="3">
    <source>
        <dbReference type="Proteomes" id="UP001059617"/>
    </source>
</evidence>